<keyword evidence="4" id="KW-0547">Nucleotide-binding</keyword>
<reference evidence="15" key="1">
    <citation type="journal article" date="2019" name="Int. J. Syst. Evol. Microbiol.">
        <title>The Global Catalogue of Microorganisms (GCM) 10K type strain sequencing project: providing services to taxonomists for standard genome sequencing and annotation.</title>
        <authorList>
            <consortium name="The Broad Institute Genomics Platform"/>
            <consortium name="The Broad Institute Genome Sequencing Center for Infectious Disease"/>
            <person name="Wu L."/>
            <person name="Ma J."/>
        </authorList>
    </citation>
    <scope>NUCLEOTIDE SEQUENCE [LARGE SCALE GENOMIC DNA]</scope>
    <source>
        <strain evidence="15">KCTC 52640</strain>
    </source>
</reference>
<comment type="caution">
    <text evidence="14">The sequence shown here is derived from an EMBL/GenBank/DDBJ whole genome shotgun (WGS) entry which is preliminary data.</text>
</comment>
<organism evidence="14 15">
    <name type="scientific">Salinisphaera aquimarina</name>
    <dbReference type="NCBI Taxonomy" id="2094031"/>
    <lineage>
        <taxon>Bacteria</taxon>
        <taxon>Pseudomonadati</taxon>
        <taxon>Pseudomonadota</taxon>
        <taxon>Gammaproteobacteria</taxon>
        <taxon>Salinisphaerales</taxon>
        <taxon>Salinisphaeraceae</taxon>
        <taxon>Salinisphaera</taxon>
    </lineage>
</organism>
<evidence type="ECO:0000256" key="5">
    <source>
        <dbReference type="ARBA" id="ARBA00022840"/>
    </source>
</evidence>
<dbReference type="EMBL" id="JBHRSS010000008">
    <property type="protein sequence ID" value="MFC3105424.1"/>
    <property type="molecule type" value="Genomic_DNA"/>
</dbReference>
<keyword evidence="6" id="KW-0460">Magnesium</keyword>
<evidence type="ECO:0000256" key="6">
    <source>
        <dbReference type="ARBA" id="ARBA00022842"/>
    </source>
</evidence>
<evidence type="ECO:0000256" key="1">
    <source>
        <dbReference type="ARBA" id="ARBA00022679"/>
    </source>
</evidence>
<proteinExistence type="predicted"/>
<evidence type="ECO:0000256" key="7">
    <source>
        <dbReference type="ARBA" id="ARBA00023080"/>
    </source>
</evidence>
<comment type="catalytic activity">
    <reaction evidence="11">
        <text>GTP + ATP = 3',3'-cGAMP + 2 diphosphate</text>
        <dbReference type="Rhea" id="RHEA:35647"/>
        <dbReference type="ChEBI" id="CHEBI:30616"/>
        <dbReference type="ChEBI" id="CHEBI:33019"/>
        <dbReference type="ChEBI" id="CHEBI:37565"/>
        <dbReference type="ChEBI" id="CHEBI:71501"/>
    </reaction>
    <physiologicalReaction direction="left-to-right" evidence="11">
        <dbReference type="Rhea" id="RHEA:35648"/>
    </physiologicalReaction>
</comment>
<keyword evidence="5" id="KW-0067">ATP-binding</keyword>
<evidence type="ECO:0000256" key="2">
    <source>
        <dbReference type="ARBA" id="ARBA00022695"/>
    </source>
</evidence>
<dbReference type="Proteomes" id="UP001595462">
    <property type="component" value="Unassembled WGS sequence"/>
</dbReference>
<evidence type="ECO:0000256" key="3">
    <source>
        <dbReference type="ARBA" id="ARBA00022723"/>
    </source>
</evidence>
<dbReference type="RefSeq" id="WP_380690976.1">
    <property type="nucleotide sequence ID" value="NZ_JBHRSS010000008.1"/>
</dbReference>
<dbReference type="NCBIfam" id="NF041078">
    <property type="entry name" value="cGAS"/>
    <property type="match status" value="1"/>
</dbReference>
<keyword evidence="15" id="KW-1185">Reference proteome</keyword>
<keyword evidence="7" id="KW-0546">Nucleotide metabolism</keyword>
<evidence type="ECO:0000313" key="15">
    <source>
        <dbReference type="Proteomes" id="UP001595462"/>
    </source>
</evidence>
<evidence type="ECO:0000259" key="13">
    <source>
        <dbReference type="Pfam" id="PF21654"/>
    </source>
</evidence>
<evidence type="ECO:0000256" key="4">
    <source>
        <dbReference type="ARBA" id="ARBA00022741"/>
    </source>
</evidence>
<keyword evidence="2" id="KW-0548">Nucleotidyltransferase</keyword>
<evidence type="ECO:0000313" key="14">
    <source>
        <dbReference type="EMBL" id="MFC3105424.1"/>
    </source>
</evidence>
<keyword evidence="8" id="KW-0051">Antiviral defense</keyword>
<evidence type="ECO:0000256" key="10">
    <source>
        <dbReference type="ARBA" id="ARBA00044145"/>
    </source>
</evidence>
<evidence type="ECO:0000256" key="9">
    <source>
        <dbReference type="ARBA" id="ARBA00023134"/>
    </source>
</evidence>
<keyword evidence="1" id="KW-0808">Transferase</keyword>
<dbReference type="InterPro" id="IPR047805">
    <property type="entry name" value="GAMP_synthase"/>
</dbReference>
<protein>
    <recommendedName>
        <fullName evidence="10">Cyclic GMP-AMP synthase</fullName>
    </recommendedName>
</protein>
<evidence type="ECO:0000256" key="11">
    <source>
        <dbReference type="ARBA" id="ARBA00048304"/>
    </source>
</evidence>
<sequence>MRTLNNLSNAFHRLGSSKTFLVNLRPDDAMMDEIRSAEIVIRRGLAAFLDEHLKEAVPPGVEPPKPKFLRQGSNAYGTLIDPLRWSANYGEADSDVGMYLPLEFLQAGTPTPKLGAEALRQLTCAALKDIAARNDWSFESKQCCDRVIIRSDAYIDVTSYAIPVAQHRAMAALNFREGLVKAESITAAENEISWEEIPHTSLLATKDGWVRSDAKAVHQKVENTSLLRGPLFKRVVRFGKALRDLNDDEDGPNSITYTLLVADKLDAGLCRLGRDDLAMLSVLGPVADGLFDSLPTPGNEDIDILEGVDLQVRHRLAKTLRDRQASIRQALDHSSIDQAHQILKGVFGSRFPDAPELPAESNSKISLATSSAAPAVVTAPRTKSVPLRGNAHSS</sequence>
<gene>
    <name evidence="14" type="ORF">ACFOSU_16235</name>
</gene>
<evidence type="ECO:0000256" key="12">
    <source>
        <dbReference type="SAM" id="MobiDB-lite"/>
    </source>
</evidence>
<feature type="compositionally biased region" description="Low complexity" evidence="12">
    <location>
        <begin position="368"/>
        <end position="380"/>
    </location>
</feature>
<keyword evidence="3" id="KW-0479">Metal-binding</keyword>
<feature type="domain" description="Cyclic GMP-AMP synthase DncV-like nucleotidyltransferase" evidence="13">
    <location>
        <begin position="66"/>
        <end position="160"/>
    </location>
</feature>
<keyword evidence="9" id="KW-0342">GTP-binding</keyword>
<accession>A0ABV7ERV3</accession>
<feature type="region of interest" description="Disordered" evidence="12">
    <location>
        <begin position="358"/>
        <end position="394"/>
    </location>
</feature>
<dbReference type="Pfam" id="PF21654">
    <property type="entry name" value="DncV-like_NTFase"/>
    <property type="match status" value="1"/>
</dbReference>
<evidence type="ECO:0000256" key="8">
    <source>
        <dbReference type="ARBA" id="ARBA00023118"/>
    </source>
</evidence>
<dbReference type="InterPro" id="IPR048445">
    <property type="entry name" value="DncV-like_NTFase"/>
</dbReference>
<name>A0ABV7ERV3_9GAMM</name>